<evidence type="ECO:0000313" key="2">
    <source>
        <dbReference type="Proteomes" id="UP000286288"/>
    </source>
</evidence>
<comment type="caution">
    <text evidence="1">The sequence shown here is derived from an EMBL/GenBank/DDBJ whole genome shotgun (WGS) entry which is preliminary data.</text>
</comment>
<name>A0A415EY03_ENTCA</name>
<proteinExistence type="predicted"/>
<reference evidence="1 2" key="1">
    <citation type="submission" date="2018-08" db="EMBL/GenBank/DDBJ databases">
        <title>A genome reference for cultivated species of the human gut microbiota.</title>
        <authorList>
            <person name="Zou Y."/>
            <person name="Xue W."/>
            <person name="Luo G."/>
        </authorList>
    </citation>
    <scope>NUCLEOTIDE SEQUENCE [LARGE SCALE GENOMIC DNA]</scope>
    <source>
        <strain evidence="1 2">AF48-16</strain>
    </source>
</reference>
<dbReference type="Proteomes" id="UP000286288">
    <property type="component" value="Unassembled WGS sequence"/>
</dbReference>
<evidence type="ECO:0000313" key="1">
    <source>
        <dbReference type="EMBL" id="RHK08138.1"/>
    </source>
</evidence>
<accession>A0A415EY03</accession>
<protein>
    <submittedName>
        <fullName evidence="1">DUF1803 domain-containing protein</fullName>
    </submittedName>
</protein>
<dbReference type="AlphaFoldDB" id="A0A415EY03"/>
<dbReference type="InterPro" id="IPR014924">
    <property type="entry name" value="DUF1803"/>
</dbReference>
<dbReference type="EMBL" id="QRMZ01000001">
    <property type="protein sequence ID" value="RHK08138.1"/>
    <property type="molecule type" value="Genomic_DNA"/>
</dbReference>
<sequence>MKFFYSPHFRSLQPILESSKFHELVEELLNSQELPTLRALKSKFTDGSFDKILDRLIAEKLIIRQERRYYLGFPIYTEHDQQQIQVSDDFYQAARNWSTQEIAGFIKSFAASSVENKYFYGCQQGVEQGAVYALSHEQFQLISYSETQWPPTLPAFFEANEQLRTLAIYDELMDLIGDVDPVYYLDQVSVILERIRKNKKVRPSIFLESLQRVEIISPELHLLLEEINCDNLKNERYPSSEKDLFVQRLVIAHLANKSGSYNTLYFNNN</sequence>
<organism evidence="1 2">
    <name type="scientific">Enterococcus casseliflavus</name>
    <name type="common">Enterococcus flavescens</name>
    <dbReference type="NCBI Taxonomy" id="37734"/>
    <lineage>
        <taxon>Bacteria</taxon>
        <taxon>Bacillati</taxon>
        <taxon>Bacillota</taxon>
        <taxon>Bacilli</taxon>
        <taxon>Lactobacillales</taxon>
        <taxon>Enterococcaceae</taxon>
        <taxon>Enterococcus</taxon>
    </lineage>
</organism>
<gene>
    <name evidence="1" type="ORF">DW084_00070</name>
</gene>
<dbReference type="Pfam" id="PF08820">
    <property type="entry name" value="DUF1803"/>
    <property type="match status" value="1"/>
</dbReference>